<name>A0ABD2WGE0_9HYME</name>
<reference evidence="1 2" key="1">
    <citation type="journal article" date="2024" name="bioRxiv">
        <title>A reference genome for Trichogramma kaykai: A tiny desert-dwelling parasitoid wasp with competing sex-ratio distorters.</title>
        <authorList>
            <person name="Culotta J."/>
            <person name="Lindsey A.R."/>
        </authorList>
    </citation>
    <scope>NUCLEOTIDE SEQUENCE [LARGE SCALE GENOMIC DNA]</scope>
    <source>
        <strain evidence="1 2">KSX58</strain>
    </source>
</reference>
<sequence length="93" mass="11428">MRKIAHQWHQQCHIEMVSYPAVQQRSIIAHELNRLHIRILRALKGARRHRRRLSHRTLYRKLSHRRVVLYYTCLADERAHAHACSMHTYEYHR</sequence>
<dbReference type="Proteomes" id="UP001627154">
    <property type="component" value="Unassembled WGS sequence"/>
</dbReference>
<dbReference type="EMBL" id="JBJJXI010000107">
    <property type="protein sequence ID" value="KAL3392053.1"/>
    <property type="molecule type" value="Genomic_DNA"/>
</dbReference>
<dbReference type="AlphaFoldDB" id="A0ABD2WGE0"/>
<protein>
    <submittedName>
        <fullName evidence="1">Uncharacterized protein</fullName>
    </submittedName>
</protein>
<proteinExistence type="predicted"/>
<gene>
    <name evidence="1" type="ORF">TKK_013374</name>
</gene>
<evidence type="ECO:0000313" key="1">
    <source>
        <dbReference type="EMBL" id="KAL3392053.1"/>
    </source>
</evidence>
<keyword evidence="2" id="KW-1185">Reference proteome</keyword>
<accession>A0ABD2WGE0</accession>
<organism evidence="1 2">
    <name type="scientific">Trichogramma kaykai</name>
    <dbReference type="NCBI Taxonomy" id="54128"/>
    <lineage>
        <taxon>Eukaryota</taxon>
        <taxon>Metazoa</taxon>
        <taxon>Ecdysozoa</taxon>
        <taxon>Arthropoda</taxon>
        <taxon>Hexapoda</taxon>
        <taxon>Insecta</taxon>
        <taxon>Pterygota</taxon>
        <taxon>Neoptera</taxon>
        <taxon>Endopterygota</taxon>
        <taxon>Hymenoptera</taxon>
        <taxon>Apocrita</taxon>
        <taxon>Proctotrupomorpha</taxon>
        <taxon>Chalcidoidea</taxon>
        <taxon>Trichogrammatidae</taxon>
        <taxon>Trichogramma</taxon>
    </lineage>
</organism>
<comment type="caution">
    <text evidence="1">The sequence shown here is derived from an EMBL/GenBank/DDBJ whole genome shotgun (WGS) entry which is preliminary data.</text>
</comment>
<evidence type="ECO:0000313" key="2">
    <source>
        <dbReference type="Proteomes" id="UP001627154"/>
    </source>
</evidence>